<organism evidence="3 4">
    <name type="scientific">Nesterenkonia halobia</name>
    <dbReference type="NCBI Taxonomy" id="37922"/>
    <lineage>
        <taxon>Bacteria</taxon>
        <taxon>Bacillati</taxon>
        <taxon>Actinomycetota</taxon>
        <taxon>Actinomycetes</taxon>
        <taxon>Micrococcales</taxon>
        <taxon>Micrococcaceae</taxon>
        <taxon>Nesterenkonia</taxon>
    </lineage>
</organism>
<dbReference type="CDD" id="cd01130">
    <property type="entry name" value="VirB11-like_ATPase"/>
    <property type="match status" value="1"/>
</dbReference>
<protein>
    <submittedName>
        <fullName evidence="3">TadA family conjugal transfer-associated ATPase</fullName>
    </submittedName>
</protein>
<dbReference type="PANTHER" id="PTHR30486">
    <property type="entry name" value="TWITCHING MOTILITY PROTEIN PILT"/>
    <property type="match status" value="1"/>
</dbReference>
<dbReference type="EMBL" id="BAAAYG010000003">
    <property type="protein sequence ID" value="GAA3282910.1"/>
    <property type="molecule type" value="Genomic_DNA"/>
</dbReference>
<dbReference type="SUPFAM" id="SSF52540">
    <property type="entry name" value="P-loop containing nucleoside triphosphate hydrolases"/>
    <property type="match status" value="1"/>
</dbReference>
<dbReference type="InterPro" id="IPR050921">
    <property type="entry name" value="T4SS_GSP_E_ATPase"/>
</dbReference>
<name>A0ABP6RCV4_9MICC</name>
<dbReference type="InterPro" id="IPR022399">
    <property type="entry name" value="TadA-like_ATPase"/>
</dbReference>
<comment type="similarity">
    <text evidence="1">Belongs to the GSP E family.</text>
</comment>
<dbReference type="NCBIfam" id="TIGR03819">
    <property type="entry name" value="heli_sec_ATPase"/>
    <property type="match status" value="1"/>
</dbReference>
<dbReference type="RefSeq" id="WP_344718948.1">
    <property type="nucleotide sequence ID" value="NZ_BAAAYG010000003.1"/>
</dbReference>
<keyword evidence="4" id="KW-1185">Reference proteome</keyword>
<gene>
    <name evidence="3" type="ORF">GCM10020260_10790</name>
</gene>
<dbReference type="PANTHER" id="PTHR30486:SF6">
    <property type="entry name" value="TYPE IV PILUS RETRACTATION ATPASE PILT"/>
    <property type="match status" value="1"/>
</dbReference>
<proteinExistence type="inferred from homology"/>
<reference evidence="4" key="1">
    <citation type="journal article" date="2019" name="Int. J. Syst. Evol. Microbiol.">
        <title>The Global Catalogue of Microorganisms (GCM) 10K type strain sequencing project: providing services to taxonomists for standard genome sequencing and annotation.</title>
        <authorList>
            <consortium name="The Broad Institute Genomics Platform"/>
            <consortium name="The Broad Institute Genome Sequencing Center for Infectious Disease"/>
            <person name="Wu L."/>
            <person name="Ma J."/>
        </authorList>
    </citation>
    <scope>NUCLEOTIDE SEQUENCE [LARGE SCALE GENOMIC DNA]</scope>
    <source>
        <strain evidence="4">JCM 11483</strain>
    </source>
</reference>
<feature type="domain" description="Bacterial type II secretion system protein E" evidence="2">
    <location>
        <begin position="75"/>
        <end position="346"/>
    </location>
</feature>
<evidence type="ECO:0000256" key="1">
    <source>
        <dbReference type="ARBA" id="ARBA00006611"/>
    </source>
</evidence>
<dbReference type="Proteomes" id="UP001501736">
    <property type="component" value="Unassembled WGS sequence"/>
</dbReference>
<accession>A0ABP6RCV4</accession>
<dbReference type="InterPro" id="IPR027417">
    <property type="entry name" value="P-loop_NTPase"/>
</dbReference>
<dbReference type="InterPro" id="IPR001482">
    <property type="entry name" value="T2SS/T4SS_dom"/>
</dbReference>
<comment type="caution">
    <text evidence="3">The sequence shown here is derived from an EMBL/GenBank/DDBJ whole genome shotgun (WGS) entry which is preliminary data.</text>
</comment>
<dbReference type="Gene3D" id="3.30.450.380">
    <property type="match status" value="1"/>
</dbReference>
<evidence type="ECO:0000313" key="4">
    <source>
        <dbReference type="Proteomes" id="UP001501736"/>
    </source>
</evidence>
<dbReference type="Pfam" id="PF00437">
    <property type="entry name" value="T2SSE"/>
    <property type="match status" value="1"/>
</dbReference>
<evidence type="ECO:0000313" key="3">
    <source>
        <dbReference type="EMBL" id="GAA3282910.1"/>
    </source>
</evidence>
<dbReference type="Gene3D" id="3.40.50.300">
    <property type="entry name" value="P-loop containing nucleotide triphosphate hydrolases"/>
    <property type="match status" value="1"/>
</dbReference>
<sequence length="421" mass="45353">MNERAVGPEDRAAQRLLTEDLPDAETLRELREALTAGDEPITAARIAEQVRRAGLALGAATTRRLVGRLRDELVGLGPLQRYVDEPGVTDVLIDGRARIWTDGADGLRRRAAALEGEEQARSLARRLIALSGGRLDEGRPCADGRLGDCRIHAVIPPVAVEGTMLSVRVARGAVARLEDLAADWSHREDWLRLIRAVVRRRSNCLISGGTGAGKTALLAAMLAECPADERLVIVEDSAELHPEHPHVVHLQARRGNAEGAGAVEMGQLVRQTLRMRPDRLIVGECRGAELRDFLAAMNTGHRGAGGTVHANSPEAVPARLEAMGALAEMPPQTVAMQAAAALDLVIHVERRGPHRRPTAASQVVWADGKLGMTPVLRQDGEVLRRGPGWQALVGDEPGEPDASDEQDAVRWCGEWKAETDG</sequence>
<evidence type="ECO:0000259" key="2">
    <source>
        <dbReference type="Pfam" id="PF00437"/>
    </source>
</evidence>